<dbReference type="InterPro" id="IPR005828">
    <property type="entry name" value="MFS_sugar_transport-like"/>
</dbReference>
<feature type="transmembrane region" description="Helical" evidence="6">
    <location>
        <begin position="358"/>
        <end position="377"/>
    </location>
</feature>
<evidence type="ECO:0000256" key="5">
    <source>
        <dbReference type="ARBA" id="ARBA00023136"/>
    </source>
</evidence>
<keyword evidence="2" id="KW-0813">Transport</keyword>
<reference evidence="8 9" key="1">
    <citation type="journal article" date="2013" name="ISME J.">
        <title>A metabolic model for members of the genus Tetrasphaera involved in enhanced biological phosphorus removal.</title>
        <authorList>
            <person name="Kristiansen R."/>
            <person name="Nguyen H.T.T."/>
            <person name="Saunders A.M."/>
            <person name="Nielsen J.L."/>
            <person name="Wimmer R."/>
            <person name="Le V.Q."/>
            <person name="McIlroy S.J."/>
            <person name="Petrovski S."/>
            <person name="Seviour R.J."/>
            <person name="Calteau A."/>
            <person name="Nielsen K.L."/>
            <person name="Nielsen P.H."/>
        </authorList>
    </citation>
    <scope>NUCLEOTIDE SEQUENCE [LARGE SCALE GENOMIC DNA]</scope>
    <source>
        <strain evidence="8 9">T1-X7</strain>
    </source>
</reference>
<keyword evidence="4 6" id="KW-1133">Transmembrane helix</keyword>
<feature type="transmembrane region" description="Helical" evidence="6">
    <location>
        <begin position="274"/>
        <end position="299"/>
    </location>
</feature>
<dbReference type="AlphaFoldDB" id="A0A077M6Y7"/>
<evidence type="ECO:0000259" key="7">
    <source>
        <dbReference type="PROSITE" id="PS50850"/>
    </source>
</evidence>
<dbReference type="InterPro" id="IPR005829">
    <property type="entry name" value="Sugar_transporter_CS"/>
</dbReference>
<evidence type="ECO:0000313" key="9">
    <source>
        <dbReference type="Proteomes" id="UP000035721"/>
    </source>
</evidence>
<dbReference type="GO" id="GO:0005886">
    <property type="term" value="C:plasma membrane"/>
    <property type="evidence" value="ECO:0007669"/>
    <property type="project" value="UniProtKB-SubCell"/>
</dbReference>
<dbReference type="OrthoDB" id="9787026at2"/>
<feature type="transmembrane region" description="Helical" evidence="6">
    <location>
        <begin position="111"/>
        <end position="132"/>
    </location>
</feature>
<dbReference type="SUPFAM" id="SSF103473">
    <property type="entry name" value="MFS general substrate transporter"/>
    <property type="match status" value="1"/>
</dbReference>
<name>A0A077M6Y7_9MICO</name>
<organism evidence="8 9">
    <name type="scientific">Nostocoides japonicum T1-X7</name>
    <dbReference type="NCBI Taxonomy" id="1194083"/>
    <lineage>
        <taxon>Bacteria</taxon>
        <taxon>Bacillati</taxon>
        <taxon>Actinomycetota</taxon>
        <taxon>Actinomycetes</taxon>
        <taxon>Micrococcales</taxon>
        <taxon>Intrasporangiaceae</taxon>
        <taxon>Nostocoides</taxon>
    </lineage>
</organism>
<dbReference type="Proteomes" id="UP000035721">
    <property type="component" value="Unassembled WGS sequence"/>
</dbReference>
<feature type="transmembrane region" description="Helical" evidence="6">
    <location>
        <begin position="305"/>
        <end position="326"/>
    </location>
</feature>
<sequence length="463" mass="50165">MDPTLERLDRIPLSRPHRRLLFQGGLGYMFDAADGAVISFLLPVLAVNWHLSKGQIGLLASSGLWGFAVGALVAGQLADRLGRKAVMMYALLFFAVFSVAAAFSTNWDMFFWLRVCAGVGLGAESAVIAPFLSEFVPSRDRGKYIGTLSVFFAFGFVLAALVSKIIVPLDNGWRWVQIITALPVVMLLVWRRVLPESPRFLLAHGRQAEADAVVDRFEAEYEASTGTKLPPVAQTSPESDALAHESVKRIGIVASIVALFNGWSMARRTIVSCLMWFAVTFAFYGFNLWIPTLLVAQGYSLSNSFTFVLLFYIAQIPGYLSAAFLNDRLDRKWVSATYLLGGVVATLLMGRVHGPGPVIATGMLLSFCLTGVYASLYTLTPELYPTRIRATGNSFSTAVGRIGGIIAPNIIPVVLVNHGFNGVFILEGIVLLVAAIIIGIMGTSTSGHTLEELNETAHDPVPA</sequence>
<dbReference type="InterPro" id="IPR036259">
    <property type="entry name" value="MFS_trans_sf"/>
</dbReference>
<feature type="transmembrane region" description="Helical" evidence="6">
    <location>
        <begin position="144"/>
        <end position="166"/>
    </location>
</feature>
<gene>
    <name evidence="8" type="ORF">BN12_60011</name>
</gene>
<dbReference type="InterPro" id="IPR020846">
    <property type="entry name" value="MFS_dom"/>
</dbReference>
<feature type="domain" description="Major facilitator superfamily (MFS) profile" evidence="7">
    <location>
        <begin position="20"/>
        <end position="446"/>
    </location>
</feature>
<comment type="caution">
    <text evidence="8">The sequence shown here is derived from an EMBL/GenBank/DDBJ whole genome shotgun (WGS) entry which is preliminary data.</text>
</comment>
<dbReference type="Pfam" id="PF00083">
    <property type="entry name" value="Sugar_tr"/>
    <property type="match status" value="1"/>
</dbReference>
<evidence type="ECO:0000313" key="8">
    <source>
        <dbReference type="EMBL" id="CCH79805.1"/>
    </source>
</evidence>
<dbReference type="STRING" id="1194083.BN12_60011"/>
<evidence type="ECO:0000256" key="2">
    <source>
        <dbReference type="ARBA" id="ARBA00022448"/>
    </source>
</evidence>
<dbReference type="Gene3D" id="1.20.1250.20">
    <property type="entry name" value="MFS general substrate transporter like domains"/>
    <property type="match status" value="1"/>
</dbReference>
<accession>A0A077M6Y7</accession>
<evidence type="ECO:0000256" key="4">
    <source>
        <dbReference type="ARBA" id="ARBA00022989"/>
    </source>
</evidence>
<evidence type="ECO:0000256" key="3">
    <source>
        <dbReference type="ARBA" id="ARBA00022692"/>
    </source>
</evidence>
<feature type="transmembrane region" description="Helical" evidence="6">
    <location>
        <begin position="86"/>
        <end position="105"/>
    </location>
</feature>
<evidence type="ECO:0000256" key="1">
    <source>
        <dbReference type="ARBA" id="ARBA00004651"/>
    </source>
</evidence>
<protein>
    <submittedName>
        <fullName evidence="8">Major facilitator superfamily MFS_1</fullName>
    </submittedName>
</protein>
<keyword evidence="9" id="KW-1185">Reference proteome</keyword>
<dbReference type="PANTHER" id="PTHR23511:SF34">
    <property type="entry name" value="SYNAPTIC VESICLE GLYCOPROTEIN 2"/>
    <property type="match status" value="1"/>
</dbReference>
<dbReference type="EMBL" id="CAJB01000392">
    <property type="protein sequence ID" value="CCH79805.1"/>
    <property type="molecule type" value="Genomic_DNA"/>
</dbReference>
<dbReference type="RefSeq" id="WP_048549764.1">
    <property type="nucleotide sequence ID" value="NZ_HF570958.1"/>
</dbReference>
<dbReference type="GO" id="GO:0022857">
    <property type="term" value="F:transmembrane transporter activity"/>
    <property type="evidence" value="ECO:0007669"/>
    <property type="project" value="InterPro"/>
</dbReference>
<feature type="transmembrane region" description="Helical" evidence="6">
    <location>
        <begin position="172"/>
        <end position="190"/>
    </location>
</feature>
<dbReference type="PROSITE" id="PS50850">
    <property type="entry name" value="MFS"/>
    <property type="match status" value="1"/>
</dbReference>
<proteinExistence type="predicted"/>
<evidence type="ECO:0000256" key="6">
    <source>
        <dbReference type="SAM" id="Phobius"/>
    </source>
</evidence>
<keyword evidence="3 6" id="KW-0812">Transmembrane</keyword>
<dbReference type="PROSITE" id="PS00216">
    <property type="entry name" value="SUGAR_TRANSPORT_1"/>
    <property type="match status" value="1"/>
</dbReference>
<feature type="transmembrane region" description="Helical" evidence="6">
    <location>
        <begin position="54"/>
        <end position="74"/>
    </location>
</feature>
<feature type="transmembrane region" description="Helical" evidence="6">
    <location>
        <begin position="333"/>
        <end position="352"/>
    </location>
</feature>
<dbReference type="PANTHER" id="PTHR23511">
    <property type="entry name" value="SYNAPTIC VESICLE GLYCOPROTEIN 2"/>
    <property type="match status" value="1"/>
</dbReference>
<keyword evidence="5 6" id="KW-0472">Membrane</keyword>
<feature type="transmembrane region" description="Helical" evidence="6">
    <location>
        <begin position="422"/>
        <end position="441"/>
    </location>
</feature>
<dbReference type="CDD" id="cd17316">
    <property type="entry name" value="MFS_SV2_like"/>
    <property type="match status" value="1"/>
</dbReference>
<comment type="subcellular location">
    <subcellularLocation>
        <location evidence="1">Cell membrane</location>
        <topology evidence="1">Multi-pass membrane protein</topology>
    </subcellularLocation>
</comment>
<feature type="transmembrane region" description="Helical" evidence="6">
    <location>
        <begin position="20"/>
        <end position="42"/>
    </location>
</feature>